<name>A0ABQ4KKW1_9BACI</name>
<keyword evidence="2 6" id="KW-0732">Signal</keyword>
<keyword evidence="1" id="KW-1003">Cell membrane</keyword>
<dbReference type="Gene3D" id="3.40.190.10">
    <property type="entry name" value="Periplasmic binding protein-like II"/>
    <property type="match status" value="2"/>
</dbReference>
<feature type="chain" id="PRO_5046141461" evidence="6">
    <location>
        <begin position="22"/>
        <end position="505"/>
    </location>
</feature>
<dbReference type="InterPro" id="IPR006059">
    <property type="entry name" value="SBP"/>
</dbReference>
<dbReference type="PROSITE" id="PS51257">
    <property type="entry name" value="PROKAR_LIPOPROTEIN"/>
    <property type="match status" value="1"/>
</dbReference>
<dbReference type="PANTHER" id="PTHR43649:SF33">
    <property type="entry name" value="POLYGALACTURONAN_RHAMNOGALACTURONAN-BINDING PROTEIN YTCQ"/>
    <property type="match status" value="1"/>
</dbReference>
<organism evidence="7 8">
    <name type="scientific">Lederbergia ruris</name>
    <dbReference type="NCBI Taxonomy" id="217495"/>
    <lineage>
        <taxon>Bacteria</taxon>
        <taxon>Bacillati</taxon>
        <taxon>Bacillota</taxon>
        <taxon>Bacilli</taxon>
        <taxon>Bacillales</taxon>
        <taxon>Bacillaceae</taxon>
        <taxon>Lederbergia</taxon>
    </lineage>
</organism>
<protein>
    <submittedName>
        <fullName evidence="7">ABC transporter peptide-binding protein YtcQ</fullName>
    </submittedName>
</protein>
<evidence type="ECO:0000313" key="7">
    <source>
        <dbReference type="EMBL" id="GIN58581.1"/>
    </source>
</evidence>
<evidence type="ECO:0000256" key="1">
    <source>
        <dbReference type="ARBA" id="ARBA00022475"/>
    </source>
</evidence>
<dbReference type="Pfam" id="PF01547">
    <property type="entry name" value="SBP_bac_1"/>
    <property type="match status" value="1"/>
</dbReference>
<reference evidence="7 8" key="1">
    <citation type="submission" date="2021-03" db="EMBL/GenBank/DDBJ databases">
        <title>Antimicrobial resistance genes in bacteria isolated from Japanese honey, and their potential for conferring macrolide and lincosamide resistance in the American foulbrood pathogen Paenibacillus larvae.</title>
        <authorList>
            <person name="Okamoto M."/>
            <person name="Kumagai M."/>
            <person name="Kanamori H."/>
            <person name="Takamatsu D."/>
        </authorList>
    </citation>
    <scope>NUCLEOTIDE SEQUENCE [LARGE SCALE GENOMIC DNA]</scope>
    <source>
        <strain evidence="7 8">J8TS2</strain>
    </source>
</reference>
<evidence type="ECO:0000256" key="2">
    <source>
        <dbReference type="ARBA" id="ARBA00022729"/>
    </source>
</evidence>
<dbReference type="CDD" id="cd13580">
    <property type="entry name" value="PBP2_AlgQ_like_1"/>
    <property type="match status" value="1"/>
</dbReference>
<dbReference type="RefSeq" id="WP_212966738.1">
    <property type="nucleotide sequence ID" value="NZ_BORB01000026.1"/>
</dbReference>
<dbReference type="EMBL" id="BORB01000026">
    <property type="protein sequence ID" value="GIN58581.1"/>
    <property type="molecule type" value="Genomic_DNA"/>
</dbReference>
<keyword evidence="4" id="KW-0564">Palmitate</keyword>
<keyword evidence="3" id="KW-0472">Membrane</keyword>
<dbReference type="Proteomes" id="UP000679950">
    <property type="component" value="Unassembled WGS sequence"/>
</dbReference>
<dbReference type="SUPFAM" id="SSF53850">
    <property type="entry name" value="Periplasmic binding protein-like II"/>
    <property type="match status" value="1"/>
</dbReference>
<gene>
    <name evidence="7" type="primary">ytcQ_4</name>
    <name evidence="7" type="ORF">J8TS2_29000</name>
</gene>
<accession>A0ABQ4KKW1</accession>
<sequence length="505" mass="57465">MLLRKKLWLVGILSLFLIVAAGCNQSENTSKNEGSGNGEEKEDGPFKFSIMANLHTPEVPDEKVLNIIEEKTNTEIEMQWVPDNNYEDRLNTAFATNSLPEAVFMKNQNTFIQFKDAIRDEQFWEIGPYLDEYENLSKLKEQVINNTLVDGKLYTLYQGRPLSRQGIIYRKDWADNLGLKAPTTTEEFFEMAKAFTEDDPDGNGKDDTFGVTDRNDLIYGAFKTVASWFGTPNNWGEQDGELLPEFMFPEYKETMDFFKKMHENGYINKDFPVTSKVDQQEFFKNGSAGIYVGAMSDVGSLYSDAAAINPDVDLDVHNRIAGPDGEYGIWSIPGYGNLVMFPKSAVKTEEDLKQILAFFDKLMDPELANTLYWGIEDDTYTVKDGGALPVEDQAKFDREVKPYQALEIGEPETNGRYEGYFDYEPKAKSEELFVDNEDYLINDPTVTLDSETYIQDGARLQQIITDATYQYILGQTDEAGFEKAIEKWKKEGGEKIIQEFNESNS</sequence>
<evidence type="ECO:0000313" key="8">
    <source>
        <dbReference type="Proteomes" id="UP000679950"/>
    </source>
</evidence>
<keyword evidence="5" id="KW-0449">Lipoprotein</keyword>
<proteinExistence type="predicted"/>
<dbReference type="InterPro" id="IPR050490">
    <property type="entry name" value="Bact_solute-bd_prot1"/>
</dbReference>
<evidence type="ECO:0000256" key="5">
    <source>
        <dbReference type="ARBA" id="ARBA00023288"/>
    </source>
</evidence>
<feature type="signal peptide" evidence="6">
    <location>
        <begin position="1"/>
        <end position="21"/>
    </location>
</feature>
<comment type="caution">
    <text evidence="7">The sequence shown here is derived from an EMBL/GenBank/DDBJ whole genome shotgun (WGS) entry which is preliminary data.</text>
</comment>
<evidence type="ECO:0000256" key="4">
    <source>
        <dbReference type="ARBA" id="ARBA00023139"/>
    </source>
</evidence>
<evidence type="ECO:0000256" key="3">
    <source>
        <dbReference type="ARBA" id="ARBA00023136"/>
    </source>
</evidence>
<dbReference type="PANTHER" id="PTHR43649">
    <property type="entry name" value="ARABINOSE-BINDING PROTEIN-RELATED"/>
    <property type="match status" value="1"/>
</dbReference>
<keyword evidence="8" id="KW-1185">Reference proteome</keyword>
<evidence type="ECO:0000256" key="6">
    <source>
        <dbReference type="SAM" id="SignalP"/>
    </source>
</evidence>